<comment type="caution">
    <text evidence="2">The sequence shown here is derived from an EMBL/GenBank/DDBJ whole genome shotgun (WGS) entry which is preliminary data.</text>
</comment>
<reference evidence="2 3" key="1">
    <citation type="submission" date="2023-10" db="EMBL/GenBank/DDBJ databases">
        <title>Development of a sustainable strategy for remediation of hydrocarbon-contaminated territories based on the waste exchange concept.</title>
        <authorList>
            <person name="Krivoruchko A."/>
        </authorList>
    </citation>
    <scope>NUCLEOTIDE SEQUENCE [LARGE SCALE GENOMIC DNA]</scope>
    <source>
        <strain evidence="2 3">IEGM 1203</strain>
    </source>
</reference>
<feature type="compositionally biased region" description="Basic and acidic residues" evidence="1">
    <location>
        <begin position="50"/>
        <end position="59"/>
    </location>
</feature>
<gene>
    <name evidence="2" type="ORF">R3Q16_32445</name>
</gene>
<feature type="region of interest" description="Disordered" evidence="1">
    <location>
        <begin position="25"/>
        <end position="68"/>
    </location>
</feature>
<accession>A0ABU4C499</accession>
<protein>
    <submittedName>
        <fullName evidence="2">Uncharacterized protein</fullName>
    </submittedName>
</protein>
<sequence length="84" mass="8826">MSAEGVSAEGVGSVRDARMVRLPAAHSPEVGRLPTAPVGTTVATRRRRYPRGECTESTRLRHSSPVSAGTTITGRRAIRLAAAS</sequence>
<evidence type="ECO:0000313" key="2">
    <source>
        <dbReference type="EMBL" id="MDV6271327.1"/>
    </source>
</evidence>
<proteinExistence type="predicted"/>
<dbReference type="EMBL" id="JAWLKB010000039">
    <property type="protein sequence ID" value="MDV6271327.1"/>
    <property type="molecule type" value="Genomic_DNA"/>
</dbReference>
<dbReference type="Proteomes" id="UP001185927">
    <property type="component" value="Unassembled WGS sequence"/>
</dbReference>
<dbReference type="RefSeq" id="WP_317545771.1">
    <property type="nucleotide sequence ID" value="NZ_JAWLKB010000039.1"/>
</dbReference>
<evidence type="ECO:0000256" key="1">
    <source>
        <dbReference type="SAM" id="MobiDB-lite"/>
    </source>
</evidence>
<organism evidence="2 3">
    <name type="scientific">Rhodococcus globerulus</name>
    <dbReference type="NCBI Taxonomy" id="33008"/>
    <lineage>
        <taxon>Bacteria</taxon>
        <taxon>Bacillati</taxon>
        <taxon>Actinomycetota</taxon>
        <taxon>Actinomycetes</taxon>
        <taxon>Mycobacteriales</taxon>
        <taxon>Nocardiaceae</taxon>
        <taxon>Rhodococcus</taxon>
    </lineage>
</organism>
<name>A0ABU4C499_RHOGO</name>
<evidence type="ECO:0000313" key="3">
    <source>
        <dbReference type="Proteomes" id="UP001185927"/>
    </source>
</evidence>
<keyword evidence="3" id="KW-1185">Reference proteome</keyword>